<dbReference type="Gene3D" id="3.40.50.1820">
    <property type="entry name" value="alpha/beta hydrolase"/>
    <property type="match status" value="1"/>
</dbReference>
<name>A9KHS1_LACP7</name>
<reference evidence="5" key="1">
    <citation type="submission" date="2007-11" db="EMBL/GenBank/DDBJ databases">
        <title>Complete genome sequence of Clostridium phytofermentans ISDg.</title>
        <authorList>
            <person name="Leschine S.B."/>
            <person name="Warnick T.A."/>
            <person name="Blanchard J.L."/>
            <person name="Schnell D.J."/>
            <person name="Petit E.L."/>
            <person name="LaTouf W.G."/>
            <person name="Copeland A."/>
            <person name="Lucas S."/>
            <person name="Lapidus A."/>
            <person name="Barry K."/>
            <person name="Glavina del Rio T."/>
            <person name="Dalin E."/>
            <person name="Tice H."/>
            <person name="Pitluck S."/>
            <person name="Kiss H."/>
            <person name="Brettin T."/>
            <person name="Bruce D."/>
            <person name="Detter J.C."/>
            <person name="Han C."/>
            <person name="Kuske C."/>
            <person name="Schmutz J."/>
            <person name="Larimer F."/>
            <person name="Land M."/>
            <person name="Hauser L."/>
            <person name="Kyrpides N."/>
            <person name="Kim E.A."/>
            <person name="Richardson P."/>
        </authorList>
    </citation>
    <scope>NUCLEOTIDE SEQUENCE [LARGE SCALE GENOMIC DNA]</scope>
    <source>
        <strain evidence="5">ATCC 700394 / DSM 18823 / ISDg</strain>
    </source>
</reference>
<dbReference type="InterPro" id="IPR050261">
    <property type="entry name" value="FrsA_esterase"/>
</dbReference>
<dbReference type="HOGENOM" id="CLU_777995_0_0_9"/>
<dbReference type="AlphaFoldDB" id="A9KHS1"/>
<sequence precursor="true">MINKKKKRKIIIAISITLIVLLVIVPLGISTYIYQSNFGGRFETISWMARNLDEFDGLESKKYTFESNNGQHLVGYKYYKKIDHVKGIVVISHGLGGGGHNSYMDVADYLATNGYIIFAYDATGNDESEGDAVEGIPQGLIDLDYAIRFIKDNDEFNSLPIMLLGHSWGAYSVGSVLNIHPDVKAVVMISGFNKSTDIIAEEGKRIMGIGINLLMPYVSMIEHVKFGTYSSYNCIDGFETSDAGVMIVHSYDDEMVSYEKQYKRFWNTYQNNPRFTFVPYENRGHNYIYYSDISKDYRNKLNNQFSEFVSSLDTELTAEIKTKYMNENLNKTILFDLDKDLMNRIVAFYDNYTK</sequence>
<dbReference type="InterPro" id="IPR022742">
    <property type="entry name" value="Hydrolase_4"/>
</dbReference>
<dbReference type="InterPro" id="IPR029058">
    <property type="entry name" value="AB_hydrolase_fold"/>
</dbReference>
<dbReference type="STRING" id="357809.Cphy_1988"/>
<dbReference type="Proteomes" id="UP000000370">
    <property type="component" value="Chromosome"/>
</dbReference>
<proteinExistence type="predicted"/>
<feature type="transmembrane region" description="Helical" evidence="2">
    <location>
        <begin position="12"/>
        <end position="34"/>
    </location>
</feature>
<protein>
    <recommendedName>
        <fullName evidence="3">Serine aminopeptidase S33 domain-containing protein</fullName>
    </recommendedName>
</protein>
<organism evidence="4 5">
    <name type="scientific">Lachnoclostridium phytofermentans (strain ATCC 700394 / DSM 18823 / ISDg)</name>
    <name type="common">Clostridium phytofermentans</name>
    <dbReference type="NCBI Taxonomy" id="357809"/>
    <lineage>
        <taxon>Bacteria</taxon>
        <taxon>Bacillati</taxon>
        <taxon>Bacillota</taxon>
        <taxon>Clostridia</taxon>
        <taxon>Lachnospirales</taxon>
        <taxon>Lachnospiraceae</taxon>
    </lineage>
</organism>
<dbReference type="KEGG" id="cpy:Cphy_1988"/>
<evidence type="ECO:0000259" key="3">
    <source>
        <dbReference type="Pfam" id="PF12146"/>
    </source>
</evidence>
<dbReference type="EMBL" id="CP000885">
    <property type="protein sequence ID" value="ABX42356.1"/>
    <property type="molecule type" value="Genomic_DNA"/>
</dbReference>
<keyword evidence="2" id="KW-0472">Membrane</keyword>
<evidence type="ECO:0000313" key="4">
    <source>
        <dbReference type="EMBL" id="ABX42356.1"/>
    </source>
</evidence>
<gene>
    <name evidence="4" type="ordered locus">Cphy_1988</name>
</gene>
<keyword evidence="5" id="KW-1185">Reference proteome</keyword>
<dbReference type="OrthoDB" id="9806902at2"/>
<dbReference type="Pfam" id="PF12146">
    <property type="entry name" value="Hydrolase_4"/>
    <property type="match status" value="1"/>
</dbReference>
<dbReference type="SUPFAM" id="SSF53474">
    <property type="entry name" value="alpha/beta-Hydrolases"/>
    <property type="match status" value="1"/>
</dbReference>
<dbReference type="PANTHER" id="PTHR22946">
    <property type="entry name" value="DIENELACTONE HYDROLASE DOMAIN-CONTAINING PROTEIN-RELATED"/>
    <property type="match status" value="1"/>
</dbReference>
<dbReference type="GO" id="GO:0052689">
    <property type="term" value="F:carboxylic ester hydrolase activity"/>
    <property type="evidence" value="ECO:0007669"/>
    <property type="project" value="UniProtKB-ARBA"/>
</dbReference>
<feature type="domain" description="Serine aminopeptidase S33" evidence="3">
    <location>
        <begin position="84"/>
        <end position="223"/>
    </location>
</feature>
<dbReference type="PANTHER" id="PTHR22946:SF9">
    <property type="entry name" value="POLYKETIDE TRANSFERASE AF380"/>
    <property type="match status" value="1"/>
</dbReference>
<keyword evidence="1" id="KW-0378">Hydrolase</keyword>
<keyword evidence="2" id="KW-1133">Transmembrane helix</keyword>
<evidence type="ECO:0000256" key="2">
    <source>
        <dbReference type="SAM" id="Phobius"/>
    </source>
</evidence>
<dbReference type="eggNOG" id="COG1073">
    <property type="taxonomic scope" value="Bacteria"/>
</dbReference>
<keyword evidence="2" id="KW-0812">Transmembrane</keyword>
<evidence type="ECO:0000313" key="5">
    <source>
        <dbReference type="Proteomes" id="UP000000370"/>
    </source>
</evidence>
<accession>A9KHS1</accession>
<dbReference type="RefSeq" id="WP_012200010.1">
    <property type="nucleotide sequence ID" value="NC_010001.1"/>
</dbReference>
<evidence type="ECO:0000256" key="1">
    <source>
        <dbReference type="ARBA" id="ARBA00022801"/>
    </source>
</evidence>